<dbReference type="PANTHER" id="PTHR34471">
    <property type="entry name" value="ARGININE REPRESSOR"/>
    <property type="match status" value="1"/>
</dbReference>
<evidence type="ECO:0000256" key="2">
    <source>
        <dbReference type="ARBA" id="ARBA00008316"/>
    </source>
</evidence>
<dbReference type="Pfam" id="PF01316">
    <property type="entry name" value="Arg_repressor"/>
    <property type="match status" value="1"/>
</dbReference>
<keyword evidence="4" id="KW-0805">Transcription regulation</keyword>
<accession>A0A644V1I1</accession>
<feature type="domain" description="Arginine repressor C-terminal" evidence="8">
    <location>
        <begin position="86"/>
        <end position="146"/>
    </location>
</feature>
<evidence type="ECO:0000256" key="1">
    <source>
        <dbReference type="ARBA" id="ARBA00004496"/>
    </source>
</evidence>
<keyword evidence="5" id="KW-0238">DNA-binding</keyword>
<evidence type="ECO:0000259" key="8">
    <source>
        <dbReference type="Pfam" id="PF02863"/>
    </source>
</evidence>
<name>A0A644V1I1_9ZZZZ</name>
<dbReference type="AlphaFoldDB" id="A0A644V1I1"/>
<evidence type="ECO:0000256" key="3">
    <source>
        <dbReference type="ARBA" id="ARBA00022490"/>
    </source>
</evidence>
<evidence type="ECO:0000256" key="5">
    <source>
        <dbReference type="ARBA" id="ARBA00023125"/>
    </source>
</evidence>
<dbReference type="SUPFAM" id="SSF46785">
    <property type="entry name" value="Winged helix' DNA-binding domain"/>
    <property type="match status" value="1"/>
</dbReference>
<dbReference type="EMBL" id="VSSQ01000201">
    <property type="protein sequence ID" value="MPL85189.1"/>
    <property type="molecule type" value="Genomic_DNA"/>
</dbReference>
<reference evidence="9" key="1">
    <citation type="submission" date="2019-08" db="EMBL/GenBank/DDBJ databases">
        <authorList>
            <person name="Kucharzyk K."/>
            <person name="Murdoch R.W."/>
            <person name="Higgins S."/>
            <person name="Loffler F."/>
        </authorList>
    </citation>
    <scope>NUCLEOTIDE SEQUENCE</scope>
</reference>
<dbReference type="InterPro" id="IPR020899">
    <property type="entry name" value="Arg_repress_C"/>
</dbReference>
<comment type="subcellular location">
    <subcellularLocation>
        <location evidence="1">Cytoplasm</location>
    </subcellularLocation>
</comment>
<dbReference type="Gene3D" id="1.10.10.10">
    <property type="entry name" value="Winged helix-like DNA-binding domain superfamily/Winged helix DNA-binding domain"/>
    <property type="match status" value="1"/>
</dbReference>
<evidence type="ECO:0000256" key="6">
    <source>
        <dbReference type="ARBA" id="ARBA00023163"/>
    </source>
</evidence>
<dbReference type="PRINTS" id="PR01467">
    <property type="entry name" value="ARGREPRESSOR"/>
</dbReference>
<dbReference type="HAMAP" id="MF_00173">
    <property type="entry name" value="Arg_repressor"/>
    <property type="match status" value="1"/>
</dbReference>
<dbReference type="Gene3D" id="3.30.1360.40">
    <property type="match status" value="1"/>
</dbReference>
<sequence length="156" mass="17113">MKNKRNRLQIITELLRSTVVGSQEELLTLLAERKLNVTQATLSRDLKLLKVAKTPLANGTYKYVLPPITKTISPQGTFNHLTSHGAVLSIEFSGHLAVMKTKPGYASAIAWDIDNKGSVEILGTIAGDDTILIIPREGVTREQILTLMDITFSEGK</sequence>
<feature type="domain" description="Arginine repressor DNA-binding" evidence="7">
    <location>
        <begin position="3"/>
        <end position="69"/>
    </location>
</feature>
<dbReference type="GO" id="GO:0034618">
    <property type="term" value="F:arginine binding"/>
    <property type="evidence" value="ECO:0007669"/>
    <property type="project" value="InterPro"/>
</dbReference>
<organism evidence="9">
    <name type="scientific">bioreactor metagenome</name>
    <dbReference type="NCBI Taxonomy" id="1076179"/>
    <lineage>
        <taxon>unclassified sequences</taxon>
        <taxon>metagenomes</taxon>
        <taxon>ecological metagenomes</taxon>
    </lineage>
</organism>
<dbReference type="InterPro" id="IPR001669">
    <property type="entry name" value="Arg_repress"/>
</dbReference>
<comment type="similarity">
    <text evidence="2">Belongs to the ArgR family.</text>
</comment>
<dbReference type="InterPro" id="IPR036251">
    <property type="entry name" value="Arg_repress_C_sf"/>
</dbReference>
<proteinExistence type="inferred from homology"/>
<dbReference type="GO" id="GO:0006525">
    <property type="term" value="P:arginine metabolic process"/>
    <property type="evidence" value="ECO:0007669"/>
    <property type="project" value="InterPro"/>
</dbReference>
<evidence type="ECO:0000256" key="4">
    <source>
        <dbReference type="ARBA" id="ARBA00023015"/>
    </source>
</evidence>
<dbReference type="GO" id="GO:0051259">
    <property type="term" value="P:protein complex oligomerization"/>
    <property type="evidence" value="ECO:0007669"/>
    <property type="project" value="InterPro"/>
</dbReference>
<comment type="caution">
    <text evidence="9">The sequence shown here is derived from an EMBL/GenBank/DDBJ whole genome shotgun (WGS) entry which is preliminary data.</text>
</comment>
<gene>
    <name evidence="9" type="primary">argR_5</name>
    <name evidence="9" type="ORF">SDC9_31157</name>
</gene>
<dbReference type="GO" id="GO:0003677">
    <property type="term" value="F:DNA binding"/>
    <property type="evidence" value="ECO:0007669"/>
    <property type="project" value="UniProtKB-KW"/>
</dbReference>
<dbReference type="Pfam" id="PF02863">
    <property type="entry name" value="Arg_repressor_C"/>
    <property type="match status" value="1"/>
</dbReference>
<keyword evidence="3" id="KW-0963">Cytoplasm</keyword>
<dbReference type="PANTHER" id="PTHR34471:SF1">
    <property type="entry name" value="ARGININE REPRESSOR"/>
    <property type="match status" value="1"/>
</dbReference>
<dbReference type="InterPro" id="IPR036388">
    <property type="entry name" value="WH-like_DNA-bd_sf"/>
</dbReference>
<protein>
    <submittedName>
        <fullName evidence="9">Arginine repressor</fullName>
    </submittedName>
</protein>
<dbReference type="GO" id="GO:0005737">
    <property type="term" value="C:cytoplasm"/>
    <property type="evidence" value="ECO:0007669"/>
    <property type="project" value="UniProtKB-SubCell"/>
</dbReference>
<dbReference type="InterPro" id="IPR036390">
    <property type="entry name" value="WH_DNA-bd_sf"/>
</dbReference>
<evidence type="ECO:0000259" key="7">
    <source>
        <dbReference type="Pfam" id="PF01316"/>
    </source>
</evidence>
<keyword evidence="6" id="KW-0804">Transcription</keyword>
<dbReference type="InterPro" id="IPR020900">
    <property type="entry name" value="Arg_repress_DNA-bd"/>
</dbReference>
<evidence type="ECO:0000313" key="9">
    <source>
        <dbReference type="EMBL" id="MPL85189.1"/>
    </source>
</evidence>
<dbReference type="GO" id="GO:0003700">
    <property type="term" value="F:DNA-binding transcription factor activity"/>
    <property type="evidence" value="ECO:0007669"/>
    <property type="project" value="InterPro"/>
</dbReference>
<dbReference type="SUPFAM" id="SSF55252">
    <property type="entry name" value="C-terminal domain of arginine repressor"/>
    <property type="match status" value="1"/>
</dbReference>